<dbReference type="InterPro" id="IPR036388">
    <property type="entry name" value="WH-like_DNA-bd_sf"/>
</dbReference>
<dbReference type="GO" id="GO:0003677">
    <property type="term" value="F:DNA binding"/>
    <property type="evidence" value="ECO:0007669"/>
    <property type="project" value="UniProtKB-KW"/>
</dbReference>
<protein>
    <submittedName>
        <fullName evidence="7">Transcriptional regulator, GntR family with aminotransferase domain</fullName>
    </submittedName>
</protein>
<dbReference type="InterPro" id="IPR004839">
    <property type="entry name" value="Aminotransferase_I/II_large"/>
</dbReference>
<keyword evidence="3" id="KW-0805">Transcription regulation</keyword>
<dbReference type="InterPro" id="IPR000524">
    <property type="entry name" value="Tscrpt_reg_HTH_GntR"/>
</dbReference>
<dbReference type="EMBL" id="CP000853">
    <property type="protein sequence ID" value="ABW18729.1"/>
    <property type="molecule type" value="Genomic_DNA"/>
</dbReference>
<feature type="domain" description="HTH gntR-type" evidence="6">
    <location>
        <begin position="15"/>
        <end position="83"/>
    </location>
</feature>
<proteinExistence type="inferred from homology"/>
<dbReference type="SMART" id="SM00345">
    <property type="entry name" value="HTH_GNTR"/>
    <property type="match status" value="1"/>
</dbReference>
<evidence type="ECO:0000256" key="3">
    <source>
        <dbReference type="ARBA" id="ARBA00023015"/>
    </source>
</evidence>
<accession>A8MF60</accession>
<dbReference type="OrthoDB" id="9802328at2"/>
<dbReference type="GO" id="GO:0008483">
    <property type="term" value="F:transaminase activity"/>
    <property type="evidence" value="ECO:0007669"/>
    <property type="project" value="UniProtKB-KW"/>
</dbReference>
<keyword evidence="2" id="KW-0663">Pyridoxal phosphate</keyword>
<evidence type="ECO:0000256" key="1">
    <source>
        <dbReference type="ARBA" id="ARBA00005384"/>
    </source>
</evidence>
<gene>
    <name evidence="7" type="ordered locus">Clos_1183</name>
</gene>
<dbReference type="SUPFAM" id="SSF46785">
    <property type="entry name" value="Winged helix' DNA-binding domain"/>
    <property type="match status" value="1"/>
</dbReference>
<dbReference type="Gene3D" id="3.40.640.10">
    <property type="entry name" value="Type I PLP-dependent aspartate aminotransferase-like (Major domain)"/>
    <property type="match status" value="1"/>
</dbReference>
<dbReference type="Pfam" id="PF00155">
    <property type="entry name" value="Aminotran_1_2"/>
    <property type="match status" value="1"/>
</dbReference>
<dbReference type="Proteomes" id="UP000000269">
    <property type="component" value="Chromosome"/>
</dbReference>
<name>A8MF60_ALKOO</name>
<dbReference type="PROSITE" id="PS50949">
    <property type="entry name" value="HTH_GNTR"/>
    <property type="match status" value="1"/>
</dbReference>
<keyword evidence="5" id="KW-0804">Transcription</keyword>
<dbReference type="GO" id="GO:0030170">
    <property type="term" value="F:pyridoxal phosphate binding"/>
    <property type="evidence" value="ECO:0007669"/>
    <property type="project" value="InterPro"/>
</dbReference>
<dbReference type="eggNOG" id="COG1167">
    <property type="taxonomic scope" value="Bacteria"/>
</dbReference>
<dbReference type="CDD" id="cd07377">
    <property type="entry name" value="WHTH_GntR"/>
    <property type="match status" value="1"/>
</dbReference>
<keyword evidence="4" id="KW-0238">DNA-binding</keyword>
<evidence type="ECO:0000256" key="2">
    <source>
        <dbReference type="ARBA" id="ARBA00022898"/>
    </source>
</evidence>
<evidence type="ECO:0000256" key="4">
    <source>
        <dbReference type="ARBA" id="ARBA00023125"/>
    </source>
</evidence>
<dbReference type="InterPro" id="IPR015421">
    <property type="entry name" value="PyrdxlP-dep_Trfase_major"/>
</dbReference>
<comment type="similarity">
    <text evidence="1">In the C-terminal section; belongs to the class-I pyridoxal-phosphate-dependent aminotransferase family.</text>
</comment>
<keyword evidence="8" id="KW-1185">Reference proteome</keyword>
<evidence type="ECO:0000313" key="7">
    <source>
        <dbReference type="EMBL" id="ABW18729.1"/>
    </source>
</evidence>
<dbReference type="InterPro" id="IPR015424">
    <property type="entry name" value="PyrdxlP-dep_Trfase"/>
</dbReference>
<dbReference type="PANTHER" id="PTHR46577">
    <property type="entry name" value="HTH-TYPE TRANSCRIPTIONAL REGULATORY PROTEIN GABR"/>
    <property type="match status" value="1"/>
</dbReference>
<organism evidence="7 8">
    <name type="scientific">Alkaliphilus oremlandii (strain OhILAs)</name>
    <name type="common">Clostridium oremlandii (strain OhILAs)</name>
    <dbReference type="NCBI Taxonomy" id="350688"/>
    <lineage>
        <taxon>Bacteria</taxon>
        <taxon>Bacillati</taxon>
        <taxon>Bacillota</taxon>
        <taxon>Clostridia</taxon>
        <taxon>Peptostreptococcales</taxon>
        <taxon>Natronincolaceae</taxon>
        <taxon>Alkaliphilus</taxon>
    </lineage>
</organism>
<dbReference type="AlphaFoldDB" id="A8MF60"/>
<dbReference type="RefSeq" id="WP_012159041.1">
    <property type="nucleotide sequence ID" value="NC_009922.1"/>
</dbReference>
<dbReference type="STRING" id="350688.Clos_1183"/>
<keyword evidence="7" id="KW-0032">Aminotransferase</keyword>
<dbReference type="Pfam" id="PF00392">
    <property type="entry name" value="GntR"/>
    <property type="match status" value="1"/>
</dbReference>
<reference evidence="8" key="1">
    <citation type="submission" date="2007-10" db="EMBL/GenBank/DDBJ databases">
        <title>Complete genome of Alkaliphilus oremlandii OhILAs.</title>
        <authorList>
            <person name="Copeland A."/>
            <person name="Lucas S."/>
            <person name="Lapidus A."/>
            <person name="Barry K."/>
            <person name="Detter J.C."/>
            <person name="Glavina del Rio T."/>
            <person name="Hammon N."/>
            <person name="Israni S."/>
            <person name="Dalin E."/>
            <person name="Tice H."/>
            <person name="Pitluck S."/>
            <person name="Chain P."/>
            <person name="Malfatti S."/>
            <person name="Shin M."/>
            <person name="Vergez L."/>
            <person name="Schmutz J."/>
            <person name="Larimer F."/>
            <person name="Land M."/>
            <person name="Hauser L."/>
            <person name="Kyrpides N."/>
            <person name="Mikhailova N."/>
            <person name="Stolz J.F."/>
            <person name="Dawson A."/>
            <person name="Fisher E."/>
            <person name="Crable B."/>
            <person name="Perera E."/>
            <person name="Lisak J."/>
            <person name="Ranganathan M."/>
            <person name="Basu P."/>
            <person name="Richardson P."/>
        </authorList>
    </citation>
    <scope>NUCLEOTIDE SEQUENCE [LARGE SCALE GENOMIC DNA]</scope>
    <source>
        <strain evidence="8">OhILAs</strain>
    </source>
</reference>
<dbReference type="Gene3D" id="1.10.10.10">
    <property type="entry name" value="Winged helix-like DNA-binding domain superfamily/Winged helix DNA-binding domain"/>
    <property type="match status" value="1"/>
</dbReference>
<keyword evidence="7" id="KW-0808">Transferase</keyword>
<evidence type="ECO:0000259" key="6">
    <source>
        <dbReference type="PROSITE" id="PS50949"/>
    </source>
</evidence>
<dbReference type="HOGENOM" id="CLU_017584_0_0_9"/>
<evidence type="ECO:0000256" key="5">
    <source>
        <dbReference type="ARBA" id="ARBA00023163"/>
    </source>
</evidence>
<dbReference type="InterPro" id="IPR051446">
    <property type="entry name" value="HTH_trans_reg/aminotransferase"/>
</dbReference>
<dbReference type="Gene3D" id="3.90.1150.10">
    <property type="entry name" value="Aspartate Aminotransferase, domain 1"/>
    <property type="match status" value="1"/>
</dbReference>
<dbReference type="PANTHER" id="PTHR46577:SF1">
    <property type="entry name" value="HTH-TYPE TRANSCRIPTIONAL REGULATORY PROTEIN GABR"/>
    <property type="match status" value="1"/>
</dbReference>
<dbReference type="InterPro" id="IPR036390">
    <property type="entry name" value="WH_DNA-bd_sf"/>
</dbReference>
<dbReference type="InterPro" id="IPR015422">
    <property type="entry name" value="PyrdxlP-dep_Trfase_small"/>
</dbReference>
<dbReference type="CDD" id="cd00609">
    <property type="entry name" value="AAT_like"/>
    <property type="match status" value="1"/>
</dbReference>
<sequence>MKHFENINISKERGEHLYIQLYKAIKDLIIEGKLDKDEKLPPIRKLAEILNVNNVTVVNAYHILQEEGLVYKKMGSGTYISPDFLTYASEEKENSRITSFSLMEQGQIQINSDMINFASAAPKAELFPVEDFKKAINEVLDRDKGNAFDYQEIQGYLPLREKLIAYVRRYDIVADINILQVISGAQQGIDIIAKALLNYGDSVIVESPSYTGAMASFKSRGAKIIDVNMLSDGVDIEDLERKIRIFQPKFLYLMPNFQNPTGISYSRSKKEKIMELCRQYSIYVVEDDYLSDLNFYSKDNTTLKSLDRDNEYVIYIKSFSKILMPGLRLGFLIAPTIFYDNLIFAKHSSDISTSGLLQRTLELYFKGDAWDNHIQHIEEEYKSSFDVMVRCIEQYMPKEVHCIQPSGGVNFWFRLPDSISTKELYEDAINENIALAPGSLFFLNEKDDCHFRLSIASLNHQEIEEGTIKIGKIVKNLLNGGNNKLNKERYRPIL</sequence>
<dbReference type="GO" id="GO:0003700">
    <property type="term" value="F:DNA-binding transcription factor activity"/>
    <property type="evidence" value="ECO:0007669"/>
    <property type="project" value="InterPro"/>
</dbReference>
<dbReference type="KEGG" id="aoe:Clos_1183"/>
<evidence type="ECO:0000313" key="8">
    <source>
        <dbReference type="Proteomes" id="UP000000269"/>
    </source>
</evidence>
<dbReference type="SUPFAM" id="SSF53383">
    <property type="entry name" value="PLP-dependent transferases"/>
    <property type="match status" value="1"/>
</dbReference>